<dbReference type="AlphaFoldDB" id="A0A9P3TC03"/>
<evidence type="ECO:0000313" key="2">
    <source>
        <dbReference type="Proteomes" id="UP000867740"/>
    </source>
</evidence>
<protein>
    <recommendedName>
        <fullName evidence="3">Tetratricopeptide repeat protein</fullName>
    </recommendedName>
</protein>
<comment type="caution">
    <text evidence="1">The sequence shown here is derived from an EMBL/GenBank/DDBJ whole genome shotgun (WGS) entry which is preliminary data.</text>
</comment>
<dbReference type="RefSeq" id="WP_047372138.1">
    <property type="nucleotide sequence ID" value="NZ_CABMNU010000005.1"/>
</dbReference>
<organism evidence="1 2">
    <name type="scientific">Kluyvera intermedia</name>
    <name type="common">Enterobacter intermedius</name>
    <dbReference type="NCBI Taxonomy" id="61648"/>
    <lineage>
        <taxon>Bacteria</taxon>
        <taxon>Pseudomonadati</taxon>
        <taxon>Pseudomonadota</taxon>
        <taxon>Gammaproteobacteria</taxon>
        <taxon>Enterobacterales</taxon>
        <taxon>Enterobacteriaceae</taxon>
        <taxon>Kluyvera</taxon>
    </lineage>
</organism>
<evidence type="ECO:0000313" key="1">
    <source>
        <dbReference type="EMBL" id="HAT3583861.1"/>
    </source>
</evidence>
<name>A0A9P3TC03_KLUIN</name>
<dbReference type="Proteomes" id="UP000867740">
    <property type="component" value="Unassembled WGS sequence"/>
</dbReference>
<evidence type="ECO:0008006" key="3">
    <source>
        <dbReference type="Google" id="ProtNLM"/>
    </source>
</evidence>
<sequence>MDIWQWYNQYERDLHAAGQPYITDHLNKLINAICDVKPDVSEALLPEARSFKKTAGNPWLEVFIGHWEMRHRLGMGEGETALGDAVTFFERAHQPDAIACPQSVCVTQDLSDCYGNIDGPGWADERIAVCQETMERITPLWSCFQCLSDEQFCAMVDKGETQQALDYIRGQIKKVRDAGEPDVTGLLENEAEALIYLGRYEDALAVIEPLCAPEELEGCAEQIRLTRTMIRAEAYACMGRLDDACNSLIHWKQLQTRGVVRWVRIIDQLCRHDASYNNWQTGVSLQQILEQRIARQAWRAAIDTAIVHIRLALARNATWIARRALGQAKACLPRLRKQMGADRTLAELERDIAGKEQEVLLPVPADELYEWLEERSKQNEGRDPEQEAEWLKLAAMQLPDNEQLVALASSALEACHAADEAIALLQTWRLRHPQSESPLLFELLGVLLRTRRFDEILALAKDYRDTLPHVAYWFEMQVAFGNEDWAALETLSESMLNTPEGSSKIAPLLMASRAAMKLRASERAIPRLQRAIAMLEAQEQETNNVLWDLITAASIQEEWALVREAGTKLGMKFESEDGPIEENWGAVRLRFREEHDYVYYLAQRTGPATARVFQPAWPKAQQHLGDSVVFDVELLNTPPEDEAEREYFIGLYDVVEIIEEGSYAPSWFVDGVYPGEEMFDQFEKKVREFGGQVWVSSEADYEITDREHPEHPLPGVYFNLATPLSMLPQEVDNMLLTLTRDWPHPVHWLSVAAKGGLDEQRHRQIIDRYGL</sequence>
<proteinExistence type="predicted"/>
<reference evidence="1" key="2">
    <citation type="submission" date="2020-10" db="EMBL/GenBank/DDBJ databases">
        <authorList>
            <consortium name="NCBI Pathogen Detection Project"/>
        </authorList>
    </citation>
    <scope>NUCLEOTIDE SEQUENCE</scope>
    <source>
        <strain evidence="1">CAVp300</strain>
    </source>
</reference>
<reference evidence="1" key="1">
    <citation type="journal article" date="2018" name="Genome Biol.">
        <title>SKESA: strategic k-mer extension for scrupulous assemblies.</title>
        <authorList>
            <person name="Souvorov A."/>
            <person name="Agarwala R."/>
            <person name="Lipman D.J."/>
        </authorList>
    </citation>
    <scope>NUCLEOTIDE SEQUENCE</scope>
    <source>
        <strain evidence="1">CAVp300</strain>
    </source>
</reference>
<accession>A0A9P3TC03</accession>
<gene>
    <name evidence="1" type="ORF">I8531_004211</name>
</gene>
<dbReference type="EMBL" id="DACSUM010000042">
    <property type="protein sequence ID" value="HAT3583861.1"/>
    <property type="molecule type" value="Genomic_DNA"/>
</dbReference>